<gene>
    <name evidence="2" type="ORF">F2Q68_00018573</name>
</gene>
<dbReference type="Proteomes" id="UP000712281">
    <property type="component" value="Unassembled WGS sequence"/>
</dbReference>
<reference evidence="2" key="1">
    <citation type="submission" date="2019-12" db="EMBL/GenBank/DDBJ databases">
        <title>Genome sequencing and annotation of Brassica cretica.</title>
        <authorList>
            <person name="Studholme D.J."/>
            <person name="Sarris P.F."/>
        </authorList>
    </citation>
    <scope>NUCLEOTIDE SEQUENCE</scope>
    <source>
        <strain evidence="2">PFS-001/15</strain>
        <tissue evidence="2">Leaf</tissue>
    </source>
</reference>
<feature type="compositionally biased region" description="Basic and acidic residues" evidence="1">
    <location>
        <begin position="67"/>
        <end position="89"/>
    </location>
</feature>
<sequence length="100" mass="10499">MCTGDGVSSIICNADGAATVTGNDGKVVSDLERGIECTSCTLEEGPSVGSSELLVGEDLFGVSGDWTHGRETREAGARELVERERDPSCKLDGTGDDYER</sequence>
<evidence type="ECO:0000313" key="2">
    <source>
        <dbReference type="EMBL" id="KAF2537002.1"/>
    </source>
</evidence>
<proteinExistence type="predicted"/>
<dbReference type="AlphaFoldDB" id="A0A8S9G1N1"/>
<evidence type="ECO:0000313" key="3">
    <source>
        <dbReference type="Proteomes" id="UP000712281"/>
    </source>
</evidence>
<name>A0A8S9G1N1_BRACR</name>
<dbReference type="EMBL" id="QGKW02002228">
    <property type="protein sequence ID" value="KAF2537002.1"/>
    <property type="molecule type" value="Genomic_DNA"/>
</dbReference>
<organism evidence="2 3">
    <name type="scientific">Brassica cretica</name>
    <name type="common">Mustard</name>
    <dbReference type="NCBI Taxonomy" id="69181"/>
    <lineage>
        <taxon>Eukaryota</taxon>
        <taxon>Viridiplantae</taxon>
        <taxon>Streptophyta</taxon>
        <taxon>Embryophyta</taxon>
        <taxon>Tracheophyta</taxon>
        <taxon>Spermatophyta</taxon>
        <taxon>Magnoliopsida</taxon>
        <taxon>eudicotyledons</taxon>
        <taxon>Gunneridae</taxon>
        <taxon>Pentapetalae</taxon>
        <taxon>rosids</taxon>
        <taxon>malvids</taxon>
        <taxon>Brassicales</taxon>
        <taxon>Brassicaceae</taxon>
        <taxon>Brassiceae</taxon>
        <taxon>Brassica</taxon>
    </lineage>
</organism>
<feature type="region of interest" description="Disordered" evidence="1">
    <location>
        <begin position="66"/>
        <end position="100"/>
    </location>
</feature>
<protein>
    <submittedName>
        <fullName evidence="2">Uncharacterized protein</fullName>
    </submittedName>
</protein>
<evidence type="ECO:0000256" key="1">
    <source>
        <dbReference type="SAM" id="MobiDB-lite"/>
    </source>
</evidence>
<comment type="caution">
    <text evidence="2">The sequence shown here is derived from an EMBL/GenBank/DDBJ whole genome shotgun (WGS) entry which is preliminary data.</text>
</comment>
<accession>A0A8S9G1N1</accession>